<evidence type="ECO:0000256" key="5">
    <source>
        <dbReference type="ARBA" id="ARBA00022692"/>
    </source>
</evidence>
<evidence type="ECO:0000256" key="7">
    <source>
        <dbReference type="ARBA" id="ARBA00022949"/>
    </source>
</evidence>
<comment type="similarity">
    <text evidence="12">Belongs to the pannexin family.</text>
</comment>
<evidence type="ECO:0000313" key="15">
    <source>
        <dbReference type="Proteomes" id="UP000095284"/>
    </source>
</evidence>
<feature type="transmembrane region" description="Helical" evidence="12">
    <location>
        <begin position="278"/>
        <end position="305"/>
    </location>
</feature>
<keyword evidence="10 12" id="KW-0472">Membrane</keyword>
<comment type="function">
    <text evidence="12">Structural component of the gap junctions.</text>
</comment>
<keyword evidence="6" id="KW-0303">Gap junction</keyword>
<evidence type="ECO:0000256" key="6">
    <source>
        <dbReference type="ARBA" id="ARBA00022868"/>
    </source>
</evidence>
<dbReference type="WBParaSite" id="BXY_0140600.1">
    <property type="protein sequence ID" value="BXY_0140600.1"/>
    <property type="gene ID" value="BXY_0140600"/>
</dbReference>
<dbReference type="OrthoDB" id="5867527at2759"/>
<evidence type="ECO:0000313" key="16">
    <source>
        <dbReference type="Proteomes" id="UP000659654"/>
    </source>
</evidence>
<evidence type="ECO:0000256" key="2">
    <source>
        <dbReference type="ARBA" id="ARBA00004651"/>
    </source>
</evidence>
<sequence>MQAIARLIDKVKSRDDDDVVDRANYVYSALMFGMFALITMAKQYVGEPLQCWVPPEFKGSWEKYSESYCFVENTYYIKMAEQLPKGPRQQYELQYYQWVGFMMMGQMIFFVLPKAVWNSLHLKTGLAIQSLISTSKLTMKKGQDAMIKDNIEKDMVKASQYMKNLHRFNKDKIDSQSSKPINAKFWNGYITKLYILFKILNLSNSVIQLYVLNQFLGPKYTFFGYGLLMDLLQGKEWEESGHFPRVTYCDVMVRLPGDVKTTYTLQCVLAINMFNEKIYIFIWFWLFLLSVINFLNLCNWLFLVLSEDNAVKFIRTQLAYKNVNLTVEKTKEFMGSYLYLDAVTTLRLVQLNCGDFVSSDLINYLYQDYKPKEEKDSQPEALEEKRPPLITP</sequence>
<dbReference type="PRINTS" id="PR01262">
    <property type="entry name" value="INNEXIN"/>
</dbReference>
<gene>
    <name evidence="12" type="primary">inx</name>
    <name evidence="14" type="ORF">BXYJ_LOCUS1201</name>
</gene>
<keyword evidence="16" id="KW-1185">Reference proteome</keyword>
<dbReference type="Proteomes" id="UP000095284">
    <property type="component" value="Unplaced"/>
</dbReference>
<evidence type="ECO:0000256" key="10">
    <source>
        <dbReference type="ARBA" id="ARBA00023136"/>
    </source>
</evidence>
<reference evidence="17" key="1">
    <citation type="submission" date="2016-11" db="UniProtKB">
        <authorList>
            <consortium name="WormBaseParasite"/>
        </authorList>
    </citation>
    <scope>IDENTIFICATION</scope>
</reference>
<feature type="transmembrane region" description="Helical" evidence="12">
    <location>
        <begin position="95"/>
        <end position="113"/>
    </location>
</feature>
<accession>A0A1I7RL21</accession>
<evidence type="ECO:0000256" key="11">
    <source>
        <dbReference type="ARBA" id="ARBA00023303"/>
    </source>
</evidence>
<proteinExistence type="inferred from homology"/>
<dbReference type="PANTHER" id="PTHR11893">
    <property type="entry name" value="INNEXIN"/>
    <property type="match status" value="1"/>
</dbReference>
<evidence type="ECO:0000256" key="4">
    <source>
        <dbReference type="ARBA" id="ARBA00022475"/>
    </source>
</evidence>
<name>A0A1I7RL21_BURXY</name>
<dbReference type="PANTHER" id="PTHR11893:SF6">
    <property type="entry name" value="INNEXIN-16"/>
    <property type="match status" value="1"/>
</dbReference>
<evidence type="ECO:0000313" key="17">
    <source>
        <dbReference type="WBParaSite" id="BXY_0140600.1"/>
    </source>
</evidence>
<keyword evidence="11 12" id="KW-0407">Ion channel</keyword>
<reference evidence="14" key="2">
    <citation type="submission" date="2020-09" db="EMBL/GenBank/DDBJ databases">
        <authorList>
            <person name="Kikuchi T."/>
        </authorList>
    </citation>
    <scope>NUCLEOTIDE SEQUENCE</scope>
    <source>
        <strain evidence="14">Ka4C1</strain>
    </source>
</reference>
<dbReference type="InterPro" id="IPR000990">
    <property type="entry name" value="Innexin"/>
</dbReference>
<keyword evidence="9 12" id="KW-0406">Ion transport</keyword>
<keyword evidence="4" id="KW-1003">Cell membrane</keyword>
<dbReference type="AlphaFoldDB" id="A0A1I7RL21"/>
<evidence type="ECO:0000256" key="12">
    <source>
        <dbReference type="RuleBase" id="RU010713"/>
    </source>
</evidence>
<evidence type="ECO:0000256" key="9">
    <source>
        <dbReference type="ARBA" id="ARBA00023065"/>
    </source>
</evidence>
<organism evidence="15 17">
    <name type="scientific">Bursaphelenchus xylophilus</name>
    <name type="common">Pinewood nematode worm</name>
    <name type="synonym">Aphelenchoides xylophilus</name>
    <dbReference type="NCBI Taxonomy" id="6326"/>
    <lineage>
        <taxon>Eukaryota</taxon>
        <taxon>Metazoa</taxon>
        <taxon>Ecdysozoa</taxon>
        <taxon>Nematoda</taxon>
        <taxon>Chromadorea</taxon>
        <taxon>Rhabditida</taxon>
        <taxon>Tylenchina</taxon>
        <taxon>Tylenchomorpha</taxon>
        <taxon>Aphelenchoidea</taxon>
        <taxon>Aphelenchoididae</taxon>
        <taxon>Bursaphelenchus</taxon>
    </lineage>
</organism>
<keyword evidence="5 12" id="KW-0812">Transmembrane</keyword>
<feature type="transmembrane region" description="Helical" evidence="12">
    <location>
        <begin position="193"/>
        <end position="212"/>
    </location>
</feature>
<dbReference type="Proteomes" id="UP000659654">
    <property type="component" value="Unassembled WGS sequence"/>
</dbReference>
<comment type="subcellular location">
    <subcellularLocation>
        <location evidence="1">Cell junction</location>
        <location evidence="1">Gap junction</location>
    </subcellularLocation>
    <subcellularLocation>
        <location evidence="2 12">Cell membrane</location>
        <topology evidence="2 12">Multi-pass membrane protein</topology>
    </subcellularLocation>
</comment>
<evidence type="ECO:0000256" key="13">
    <source>
        <dbReference type="SAM" id="MobiDB-lite"/>
    </source>
</evidence>
<dbReference type="PROSITE" id="PS51013">
    <property type="entry name" value="PANNEXIN"/>
    <property type="match status" value="1"/>
</dbReference>
<protein>
    <recommendedName>
        <fullName evidence="12">Innexin</fullName>
    </recommendedName>
</protein>
<feature type="transmembrane region" description="Helical" evidence="12">
    <location>
        <begin position="24"/>
        <end position="45"/>
    </location>
</feature>
<evidence type="ECO:0000256" key="8">
    <source>
        <dbReference type="ARBA" id="ARBA00022989"/>
    </source>
</evidence>
<dbReference type="GO" id="GO:0034220">
    <property type="term" value="P:monoatomic ion transmembrane transport"/>
    <property type="evidence" value="ECO:0007669"/>
    <property type="project" value="UniProtKB-KW"/>
</dbReference>
<dbReference type="Pfam" id="PF00876">
    <property type="entry name" value="Innexin"/>
    <property type="match status" value="1"/>
</dbReference>
<evidence type="ECO:0000256" key="3">
    <source>
        <dbReference type="ARBA" id="ARBA00022448"/>
    </source>
</evidence>
<dbReference type="Proteomes" id="UP000582659">
    <property type="component" value="Unassembled WGS sequence"/>
</dbReference>
<dbReference type="SMR" id="A0A1I7RL21"/>
<dbReference type="GO" id="GO:0005243">
    <property type="term" value="F:gap junction channel activity"/>
    <property type="evidence" value="ECO:0007669"/>
    <property type="project" value="TreeGrafter"/>
</dbReference>
<dbReference type="EMBL" id="CAJFCV020000001">
    <property type="protein sequence ID" value="CAG9083564.1"/>
    <property type="molecule type" value="Genomic_DNA"/>
</dbReference>
<dbReference type="GO" id="GO:0005921">
    <property type="term" value="C:gap junction"/>
    <property type="evidence" value="ECO:0007669"/>
    <property type="project" value="UniProtKB-SubCell"/>
</dbReference>
<dbReference type="GO" id="GO:0005886">
    <property type="term" value="C:plasma membrane"/>
    <property type="evidence" value="ECO:0007669"/>
    <property type="project" value="UniProtKB-SubCell"/>
</dbReference>
<dbReference type="EMBL" id="CAJFDI010000001">
    <property type="protein sequence ID" value="CAD5208965.1"/>
    <property type="molecule type" value="Genomic_DNA"/>
</dbReference>
<keyword evidence="3 12" id="KW-0813">Transport</keyword>
<keyword evidence="7" id="KW-0965">Cell junction</keyword>
<feature type="region of interest" description="Disordered" evidence="13">
    <location>
        <begin position="372"/>
        <end position="392"/>
    </location>
</feature>
<evidence type="ECO:0000256" key="1">
    <source>
        <dbReference type="ARBA" id="ARBA00004610"/>
    </source>
</evidence>
<evidence type="ECO:0000313" key="14">
    <source>
        <dbReference type="EMBL" id="CAD5208965.1"/>
    </source>
</evidence>
<keyword evidence="8 12" id="KW-1133">Transmembrane helix</keyword>